<keyword evidence="4 14" id="KW-0812">Transmembrane</keyword>
<dbReference type="OMA" id="MTKNFND"/>
<keyword evidence="8 12" id="KW-0067">ATP-binding</keyword>
<evidence type="ECO:0000256" key="10">
    <source>
        <dbReference type="ARBA" id="ARBA00023136"/>
    </source>
</evidence>
<reference evidence="17" key="2">
    <citation type="submission" date="2018-02" db="UniProtKB">
        <authorList>
            <consortium name="EnsemblPlants"/>
        </authorList>
    </citation>
    <scope>IDENTIFICATION</scope>
    <source>
        <strain evidence="17">Williams 82</strain>
    </source>
</reference>
<evidence type="ECO:0000256" key="8">
    <source>
        <dbReference type="ARBA" id="ARBA00022840"/>
    </source>
</evidence>
<evidence type="ECO:0000256" key="14">
    <source>
        <dbReference type="SAM" id="Phobius"/>
    </source>
</evidence>
<evidence type="ECO:0000256" key="4">
    <source>
        <dbReference type="ARBA" id="ARBA00022692"/>
    </source>
</evidence>
<dbReference type="RefSeq" id="XP_040864844.1">
    <property type="nucleotide sequence ID" value="XM_041008910.1"/>
</dbReference>
<dbReference type="Proteomes" id="UP000008827">
    <property type="component" value="Chromosome 14"/>
</dbReference>
<dbReference type="SMR" id="A0A0R0GCH6"/>
<dbReference type="PROSITE" id="PS50011">
    <property type="entry name" value="PROTEIN_KINASE_DOM"/>
    <property type="match status" value="1"/>
</dbReference>
<dbReference type="Gene3D" id="1.10.510.10">
    <property type="entry name" value="Transferase(Phosphotransferase) domain 1"/>
    <property type="match status" value="1"/>
</dbReference>
<dbReference type="SUPFAM" id="SSF56112">
    <property type="entry name" value="Protein kinase-like (PK-like)"/>
    <property type="match status" value="1"/>
</dbReference>
<keyword evidence="18" id="KW-1185">Reference proteome</keyword>
<dbReference type="FunFam" id="3.30.200.20:FF:000178">
    <property type="entry name" value="serine/threonine-protein kinase PBS1-like"/>
    <property type="match status" value="1"/>
</dbReference>
<keyword evidence="5" id="KW-0732">Signal</keyword>
<dbReference type="InterPro" id="IPR008271">
    <property type="entry name" value="Ser/Thr_kinase_AS"/>
</dbReference>
<feature type="domain" description="Protein kinase" evidence="15">
    <location>
        <begin position="61"/>
        <end position="346"/>
    </location>
</feature>
<keyword evidence="7" id="KW-0418">Kinase</keyword>
<organism evidence="16">
    <name type="scientific">Glycine max</name>
    <name type="common">Soybean</name>
    <name type="synonym">Glycine hispida</name>
    <dbReference type="NCBI Taxonomy" id="3847"/>
    <lineage>
        <taxon>Eukaryota</taxon>
        <taxon>Viridiplantae</taxon>
        <taxon>Streptophyta</taxon>
        <taxon>Embryophyta</taxon>
        <taxon>Tracheophyta</taxon>
        <taxon>Spermatophyta</taxon>
        <taxon>Magnoliopsida</taxon>
        <taxon>eudicotyledons</taxon>
        <taxon>Gunneridae</taxon>
        <taxon>Pentapetalae</taxon>
        <taxon>rosids</taxon>
        <taxon>fabids</taxon>
        <taxon>Fabales</taxon>
        <taxon>Fabaceae</taxon>
        <taxon>Papilionoideae</taxon>
        <taxon>50 kb inversion clade</taxon>
        <taxon>NPAAA clade</taxon>
        <taxon>indigoferoid/millettioid clade</taxon>
        <taxon>Phaseoleae</taxon>
        <taxon>Glycine</taxon>
        <taxon>Glycine subgen. Soja</taxon>
    </lineage>
</organism>
<evidence type="ECO:0000256" key="13">
    <source>
        <dbReference type="RuleBase" id="RU000304"/>
    </source>
</evidence>
<gene>
    <name evidence="17" type="primary">LOC121173411</name>
    <name evidence="16" type="ORF">GLYMA_14G113200</name>
</gene>
<evidence type="ECO:0000313" key="18">
    <source>
        <dbReference type="Proteomes" id="UP000008827"/>
    </source>
</evidence>
<dbReference type="EnsemblPlants" id="KRH15824">
    <property type="protein sequence ID" value="KRH15824"/>
    <property type="gene ID" value="GLYMA_14G113200"/>
</dbReference>
<evidence type="ECO:0000313" key="17">
    <source>
        <dbReference type="EnsemblPlants" id="KRH15824"/>
    </source>
</evidence>
<dbReference type="FunFam" id="1.10.510.10:FF:000590">
    <property type="entry name" value="PR5-like receptor kinase"/>
    <property type="match status" value="1"/>
</dbReference>
<feature type="transmembrane region" description="Helical" evidence="14">
    <location>
        <begin position="6"/>
        <end position="23"/>
    </location>
</feature>
<evidence type="ECO:0000256" key="11">
    <source>
        <dbReference type="ARBA" id="ARBA00023180"/>
    </source>
</evidence>
<keyword evidence="3" id="KW-0808">Transferase</keyword>
<dbReference type="SMART" id="SM00220">
    <property type="entry name" value="S_TKc"/>
    <property type="match status" value="1"/>
</dbReference>
<dbReference type="InterPro" id="IPR045874">
    <property type="entry name" value="LRK10/LRL21-25-like"/>
</dbReference>
<dbReference type="PaxDb" id="3847-GLYMA14G13884.1"/>
<evidence type="ECO:0000256" key="5">
    <source>
        <dbReference type="ARBA" id="ARBA00022729"/>
    </source>
</evidence>
<evidence type="ECO:0000313" key="16">
    <source>
        <dbReference type="EMBL" id="KRH15824.1"/>
    </source>
</evidence>
<dbReference type="InterPro" id="IPR011009">
    <property type="entry name" value="Kinase-like_dom_sf"/>
</dbReference>
<accession>A0A0R0GCH6</accession>
<dbReference type="PROSITE" id="PS00108">
    <property type="entry name" value="PROTEIN_KINASE_ST"/>
    <property type="match status" value="1"/>
</dbReference>
<dbReference type="InterPro" id="IPR017441">
    <property type="entry name" value="Protein_kinase_ATP_BS"/>
</dbReference>
<dbReference type="GO" id="GO:0005524">
    <property type="term" value="F:ATP binding"/>
    <property type="evidence" value="ECO:0007669"/>
    <property type="project" value="UniProtKB-UniRule"/>
</dbReference>
<comment type="subcellular location">
    <subcellularLocation>
        <location evidence="1">Membrane</location>
        <topology evidence="1">Single-pass type I membrane protein</topology>
    </subcellularLocation>
</comment>
<dbReference type="Pfam" id="PF00069">
    <property type="entry name" value="Pkinase"/>
    <property type="match status" value="1"/>
</dbReference>
<proteinExistence type="inferred from homology"/>
<protein>
    <recommendedName>
        <fullName evidence="15">Protein kinase domain-containing protein</fullName>
    </recommendedName>
</protein>
<evidence type="ECO:0000256" key="12">
    <source>
        <dbReference type="PROSITE-ProRule" id="PRU10141"/>
    </source>
</evidence>
<dbReference type="Gene3D" id="3.30.200.20">
    <property type="entry name" value="Phosphorylase Kinase, domain 1"/>
    <property type="match status" value="1"/>
</dbReference>
<keyword evidence="2 13" id="KW-0723">Serine/threonine-protein kinase</keyword>
<keyword evidence="9 14" id="KW-1133">Transmembrane helix</keyword>
<name>A0A0R0GCH6_SOYBN</name>
<dbReference type="InterPro" id="IPR000719">
    <property type="entry name" value="Prot_kinase_dom"/>
</dbReference>
<keyword evidence="10 14" id="KW-0472">Membrane</keyword>
<evidence type="ECO:0000256" key="9">
    <source>
        <dbReference type="ARBA" id="ARBA00022989"/>
    </source>
</evidence>
<dbReference type="Gramene" id="KRH15824">
    <property type="protein sequence ID" value="KRH15824"/>
    <property type="gene ID" value="GLYMA_14G113200"/>
</dbReference>
<evidence type="ECO:0000256" key="2">
    <source>
        <dbReference type="ARBA" id="ARBA00022527"/>
    </source>
</evidence>
<dbReference type="GO" id="GO:0004674">
    <property type="term" value="F:protein serine/threonine kinase activity"/>
    <property type="evidence" value="ECO:0007669"/>
    <property type="project" value="UniProtKB-KW"/>
</dbReference>
<dbReference type="AlphaFoldDB" id="A0A0R0GCH6"/>
<evidence type="ECO:0000256" key="7">
    <source>
        <dbReference type="ARBA" id="ARBA00022777"/>
    </source>
</evidence>
<keyword evidence="11" id="KW-0325">Glycoprotein</keyword>
<reference evidence="16 17" key="1">
    <citation type="journal article" date="2010" name="Nature">
        <title>Genome sequence of the palaeopolyploid soybean.</title>
        <authorList>
            <person name="Schmutz J."/>
            <person name="Cannon S.B."/>
            <person name="Schlueter J."/>
            <person name="Ma J."/>
            <person name="Mitros T."/>
            <person name="Nelson W."/>
            <person name="Hyten D.L."/>
            <person name="Song Q."/>
            <person name="Thelen J.J."/>
            <person name="Cheng J."/>
            <person name="Xu D."/>
            <person name="Hellsten U."/>
            <person name="May G.D."/>
            <person name="Yu Y."/>
            <person name="Sakurai T."/>
            <person name="Umezawa T."/>
            <person name="Bhattacharyya M.K."/>
            <person name="Sandhu D."/>
            <person name="Valliyodan B."/>
            <person name="Lindquist E."/>
            <person name="Peto M."/>
            <person name="Grant D."/>
            <person name="Shu S."/>
            <person name="Goodstein D."/>
            <person name="Barry K."/>
            <person name="Futrell-Griggs M."/>
            <person name="Abernathy B."/>
            <person name="Du J."/>
            <person name="Tian Z."/>
            <person name="Zhu L."/>
            <person name="Gill N."/>
            <person name="Joshi T."/>
            <person name="Libault M."/>
            <person name="Sethuraman A."/>
            <person name="Zhang X.-C."/>
            <person name="Shinozaki K."/>
            <person name="Nguyen H.T."/>
            <person name="Wing R.A."/>
            <person name="Cregan P."/>
            <person name="Specht J."/>
            <person name="Grimwood J."/>
            <person name="Rokhsar D."/>
            <person name="Stacey G."/>
            <person name="Shoemaker R.C."/>
            <person name="Jackson S.A."/>
        </authorList>
    </citation>
    <scope>NUCLEOTIDE SEQUENCE [LARGE SCALE GENOMIC DNA]</scope>
    <source>
        <strain evidence="17">cv. Williams 82</strain>
        <tissue evidence="16">Callus</tissue>
    </source>
</reference>
<comment type="similarity">
    <text evidence="13">Belongs to the protein kinase superfamily.</text>
</comment>
<dbReference type="GeneID" id="121173411"/>
<keyword evidence="6 12" id="KW-0547">Nucleotide-binding</keyword>
<feature type="binding site" evidence="12">
    <location>
        <position position="89"/>
    </location>
    <ligand>
        <name>ATP</name>
        <dbReference type="ChEBI" id="CHEBI:30616"/>
    </ligand>
</feature>
<evidence type="ECO:0000259" key="15">
    <source>
        <dbReference type="PROSITE" id="PS50011"/>
    </source>
</evidence>
<sequence length="375" mass="42770">MVIMLLWPCKLLFGVPLFITLFIRKWRKRHMSIYESIENYLEQNNLMPIRYSYKEIKKMTGGFKEKLGEGGYGYVFKGKLCSGSCVAIKMLGKSKGNGQDFISEVATAGRIHHQNVVQLIGFCVQGSKRALVYEFMPNGSLDKLIFSKDGSIHLSYDKIYNISIGVARGIAYLHHGCEMQILHFDIKPHNILLDENFTPKVSDFGLAKLYPIDNSIVTMTTTRGTIGYMAPELFYNNIGGISHKADVYSYGMLLMEMASKRKNLNPHAERSSQLFFPFWIYNHIGDEEDIEMEDVTEEEKKIAKKMIIVALWCIQLKPNDRPSMNKVVEMLEGDIENLEIPPKPSLYPGEMITKDEKINTNEIISSDFSSSYCSM</sequence>
<evidence type="ECO:0000256" key="3">
    <source>
        <dbReference type="ARBA" id="ARBA00022679"/>
    </source>
</evidence>
<dbReference type="PROSITE" id="PS00107">
    <property type="entry name" value="PROTEIN_KINASE_ATP"/>
    <property type="match status" value="1"/>
</dbReference>
<reference evidence="16" key="3">
    <citation type="submission" date="2018-07" db="EMBL/GenBank/DDBJ databases">
        <title>WGS assembly of Glycine max.</title>
        <authorList>
            <person name="Schmutz J."/>
            <person name="Cannon S."/>
            <person name="Schlueter J."/>
            <person name="Ma J."/>
            <person name="Mitros T."/>
            <person name="Nelson W."/>
            <person name="Hyten D."/>
            <person name="Song Q."/>
            <person name="Thelen J."/>
            <person name="Cheng J."/>
            <person name="Xu D."/>
            <person name="Hellsten U."/>
            <person name="May G."/>
            <person name="Yu Y."/>
            <person name="Sakurai T."/>
            <person name="Umezawa T."/>
            <person name="Bhattacharyya M."/>
            <person name="Sandhu D."/>
            <person name="Valliyodan B."/>
            <person name="Lindquist E."/>
            <person name="Peto M."/>
            <person name="Grant D."/>
            <person name="Shu S."/>
            <person name="Goodstein D."/>
            <person name="Barry K."/>
            <person name="Futrell-Griggs M."/>
            <person name="Abernathy B."/>
            <person name="Du J."/>
            <person name="Tian Z."/>
            <person name="Zhu L."/>
            <person name="Gill N."/>
            <person name="Joshi T."/>
            <person name="Libault M."/>
            <person name="Sethuraman A."/>
            <person name="Zhang X."/>
            <person name="Shinozaki K."/>
            <person name="Nguyen H."/>
            <person name="Wing R."/>
            <person name="Cregan P."/>
            <person name="Specht J."/>
            <person name="Grimwood J."/>
            <person name="Rokhsar D."/>
            <person name="Stacey G."/>
            <person name="Shoemaker R."/>
            <person name="Jackson S."/>
        </authorList>
    </citation>
    <scope>NUCLEOTIDE SEQUENCE</scope>
    <source>
        <tissue evidence="16">Callus</tissue>
    </source>
</reference>
<dbReference type="PANTHER" id="PTHR27009">
    <property type="entry name" value="RUST RESISTANCE KINASE LR10-RELATED"/>
    <property type="match status" value="1"/>
</dbReference>
<dbReference type="GO" id="GO:0016020">
    <property type="term" value="C:membrane"/>
    <property type="evidence" value="ECO:0007669"/>
    <property type="project" value="UniProtKB-SubCell"/>
</dbReference>
<evidence type="ECO:0000256" key="1">
    <source>
        <dbReference type="ARBA" id="ARBA00004479"/>
    </source>
</evidence>
<dbReference type="EMBL" id="CM000847">
    <property type="protein sequence ID" value="KRH15824.1"/>
    <property type="molecule type" value="Genomic_DNA"/>
</dbReference>
<evidence type="ECO:0000256" key="6">
    <source>
        <dbReference type="ARBA" id="ARBA00022741"/>
    </source>
</evidence>